<gene>
    <name evidence="3" type="ORF">OLEA9_A010347</name>
    <name evidence="2" type="ORF">OLEA9_A110052</name>
</gene>
<proteinExistence type="predicted"/>
<accession>A0A8S0V778</accession>
<dbReference type="Proteomes" id="UP000594638">
    <property type="component" value="Unassembled WGS sequence"/>
</dbReference>
<protein>
    <submittedName>
        <fullName evidence="3">Uncharacterized protein</fullName>
    </submittedName>
</protein>
<dbReference type="OrthoDB" id="166746at2759"/>
<name>A0A8S0V778_OLEEU</name>
<dbReference type="EMBL" id="CACTIH010000022">
    <property type="protein sequence ID" value="CAA2935131.1"/>
    <property type="molecule type" value="Genomic_DNA"/>
</dbReference>
<evidence type="ECO:0000313" key="2">
    <source>
        <dbReference type="EMBL" id="CAA2935131.1"/>
    </source>
</evidence>
<evidence type="ECO:0000256" key="1">
    <source>
        <dbReference type="SAM" id="MobiDB-lite"/>
    </source>
</evidence>
<feature type="region of interest" description="Disordered" evidence="1">
    <location>
        <begin position="1"/>
        <end position="22"/>
    </location>
</feature>
<dbReference type="EMBL" id="CACTIH010009197">
    <property type="protein sequence ID" value="CAA3027269.1"/>
    <property type="molecule type" value="Genomic_DNA"/>
</dbReference>
<dbReference type="Gramene" id="OE9A110052T1">
    <property type="protein sequence ID" value="OE9A110052C1"/>
    <property type="gene ID" value="OE9A110052"/>
</dbReference>
<keyword evidence="4" id="KW-1185">Reference proteome</keyword>
<organism evidence="3 4">
    <name type="scientific">Olea europaea subsp. europaea</name>
    <dbReference type="NCBI Taxonomy" id="158383"/>
    <lineage>
        <taxon>Eukaryota</taxon>
        <taxon>Viridiplantae</taxon>
        <taxon>Streptophyta</taxon>
        <taxon>Embryophyta</taxon>
        <taxon>Tracheophyta</taxon>
        <taxon>Spermatophyta</taxon>
        <taxon>Magnoliopsida</taxon>
        <taxon>eudicotyledons</taxon>
        <taxon>Gunneridae</taxon>
        <taxon>Pentapetalae</taxon>
        <taxon>asterids</taxon>
        <taxon>lamiids</taxon>
        <taxon>Lamiales</taxon>
        <taxon>Oleaceae</taxon>
        <taxon>Oleeae</taxon>
        <taxon>Olea</taxon>
    </lineage>
</organism>
<sequence>MMAQQCPGTAARSAETPQRKQNVWRRIATGETGGQIAVEESHSIYCKPVELYNHWSQTTQAYWTEMEETNDFFTPWS</sequence>
<reference evidence="3 4" key="1">
    <citation type="submission" date="2019-12" db="EMBL/GenBank/DDBJ databases">
        <authorList>
            <person name="Alioto T."/>
            <person name="Alioto T."/>
            <person name="Gomez Garrido J."/>
        </authorList>
    </citation>
    <scope>NUCLEOTIDE SEQUENCE [LARGE SCALE GENOMIC DNA]</scope>
</reference>
<dbReference type="Gramene" id="OE9A010347T1">
    <property type="protein sequence ID" value="OE9A010347C1"/>
    <property type="gene ID" value="OE9A010347"/>
</dbReference>
<evidence type="ECO:0000313" key="4">
    <source>
        <dbReference type="Proteomes" id="UP000594638"/>
    </source>
</evidence>
<evidence type="ECO:0000313" key="3">
    <source>
        <dbReference type="EMBL" id="CAA3027269.1"/>
    </source>
</evidence>
<comment type="caution">
    <text evidence="3">The sequence shown here is derived from an EMBL/GenBank/DDBJ whole genome shotgun (WGS) entry which is preliminary data.</text>
</comment>
<dbReference type="AlphaFoldDB" id="A0A8S0V778"/>